<sequence>TTNFGPLFDGAIVDKFVLAELVRVTAVNASRARRTTLNNHCEFYEERHRIINSIIRTHKKESTYEDFLAKVFSPYATKTLCM</sequence>
<accession>A0A8S2FY47</accession>
<dbReference type="InterPro" id="IPR027107">
    <property type="entry name" value="Tuberin/Ral-act_asu"/>
</dbReference>
<dbReference type="GO" id="GO:0005634">
    <property type="term" value="C:nucleus"/>
    <property type="evidence" value="ECO:0007669"/>
    <property type="project" value="InterPro"/>
</dbReference>
<gene>
    <name evidence="1" type="ORF">OVA965_LOCUS41381</name>
    <name evidence="2" type="ORF">TMI583_LOCUS43015</name>
</gene>
<dbReference type="GO" id="GO:0005737">
    <property type="term" value="C:cytoplasm"/>
    <property type="evidence" value="ECO:0007669"/>
    <property type="project" value="TreeGrafter"/>
</dbReference>
<dbReference type="SUPFAM" id="SSF111347">
    <property type="entry name" value="Rap/Ran-GAP"/>
    <property type="match status" value="1"/>
</dbReference>
<evidence type="ECO:0000313" key="2">
    <source>
        <dbReference type="EMBL" id="CAF4390560.1"/>
    </source>
</evidence>
<proteinExistence type="predicted"/>
<organism evidence="1 3">
    <name type="scientific">Didymodactylos carnosus</name>
    <dbReference type="NCBI Taxonomy" id="1234261"/>
    <lineage>
        <taxon>Eukaryota</taxon>
        <taxon>Metazoa</taxon>
        <taxon>Spiralia</taxon>
        <taxon>Gnathifera</taxon>
        <taxon>Rotifera</taxon>
        <taxon>Eurotatoria</taxon>
        <taxon>Bdelloidea</taxon>
        <taxon>Philodinida</taxon>
        <taxon>Philodinidae</taxon>
        <taxon>Didymodactylos</taxon>
    </lineage>
</organism>
<dbReference type="GO" id="GO:0005096">
    <property type="term" value="F:GTPase activator activity"/>
    <property type="evidence" value="ECO:0007669"/>
    <property type="project" value="InterPro"/>
</dbReference>
<dbReference type="Proteomes" id="UP000677228">
    <property type="component" value="Unassembled WGS sequence"/>
</dbReference>
<evidence type="ECO:0000313" key="1">
    <source>
        <dbReference type="EMBL" id="CAF1588003.1"/>
    </source>
</evidence>
<dbReference type="PANTHER" id="PTHR10063">
    <property type="entry name" value="TUBERIN"/>
    <property type="match status" value="1"/>
</dbReference>
<feature type="non-terminal residue" evidence="1">
    <location>
        <position position="1"/>
    </location>
</feature>
<reference evidence="1" key="1">
    <citation type="submission" date="2021-02" db="EMBL/GenBank/DDBJ databases">
        <authorList>
            <person name="Nowell W R."/>
        </authorList>
    </citation>
    <scope>NUCLEOTIDE SEQUENCE</scope>
</reference>
<dbReference type="AlphaFoldDB" id="A0A8S2FY47"/>
<dbReference type="Proteomes" id="UP000682733">
    <property type="component" value="Unassembled WGS sequence"/>
</dbReference>
<dbReference type="InterPro" id="IPR035974">
    <property type="entry name" value="Rap/Ran-GAP_sf"/>
</dbReference>
<evidence type="ECO:0000313" key="3">
    <source>
        <dbReference type="Proteomes" id="UP000677228"/>
    </source>
</evidence>
<protein>
    <submittedName>
        <fullName evidence="1">Uncharacterized protein</fullName>
    </submittedName>
</protein>
<dbReference type="EMBL" id="CAJNOK010047483">
    <property type="protein sequence ID" value="CAF1588003.1"/>
    <property type="molecule type" value="Genomic_DNA"/>
</dbReference>
<dbReference type="EMBL" id="CAJOBA010070789">
    <property type="protein sequence ID" value="CAF4390560.1"/>
    <property type="molecule type" value="Genomic_DNA"/>
</dbReference>
<name>A0A8S2FY47_9BILA</name>
<dbReference type="GO" id="GO:0051056">
    <property type="term" value="P:regulation of small GTPase mediated signal transduction"/>
    <property type="evidence" value="ECO:0007669"/>
    <property type="project" value="InterPro"/>
</dbReference>
<comment type="caution">
    <text evidence="1">The sequence shown here is derived from an EMBL/GenBank/DDBJ whole genome shotgun (WGS) entry which is preliminary data.</text>
</comment>
<dbReference type="PANTHER" id="PTHR10063:SF11">
    <property type="entry name" value="RHO GTPASE-ACTIVATING PROTEIN CG5521-RELATED"/>
    <property type="match status" value="1"/>
</dbReference>